<dbReference type="InterPro" id="IPR005025">
    <property type="entry name" value="FMN_Rdtase-like_dom"/>
</dbReference>
<dbReference type="Gene3D" id="3.40.50.360">
    <property type="match status" value="1"/>
</dbReference>
<proteinExistence type="predicted"/>
<evidence type="ECO:0000256" key="1">
    <source>
        <dbReference type="ARBA" id="ARBA00022630"/>
    </source>
</evidence>
<gene>
    <name evidence="4" type="ORF">SAMN05216353_10258</name>
</gene>
<dbReference type="PANTHER" id="PTHR43278:SF4">
    <property type="entry name" value="NAD(P)H-DEPENDENT FMN-CONTAINING OXIDOREDUCTASE YWQN-RELATED"/>
    <property type="match status" value="1"/>
</dbReference>
<evidence type="ECO:0000259" key="3">
    <source>
        <dbReference type="Pfam" id="PF03358"/>
    </source>
</evidence>
<dbReference type="EMBL" id="FOOG01000002">
    <property type="protein sequence ID" value="SFF57372.1"/>
    <property type="molecule type" value="Genomic_DNA"/>
</dbReference>
<sequence>MNIVVLYGGTRDGGNTELLTETVIGDLSVNRIFLKDYQMNHIIDQRHDKKGFDNVEDDYDSVVSKMIDADVLIFATPIYWYGMSSVMKTFIDRWSQTARDDKFPNFKETMANKHVYLTAVGGDEPRIKGLPLVQQFKYICEFMNLNFIDYILGNGVKPLDVLKDEKSIEYAKAINKSLMNRG</sequence>
<dbReference type="InterPro" id="IPR051796">
    <property type="entry name" value="ISF_SsuE-like"/>
</dbReference>
<reference evidence="5" key="1">
    <citation type="submission" date="2016-10" db="EMBL/GenBank/DDBJ databases">
        <authorList>
            <person name="Varghese N."/>
            <person name="Submissions S."/>
        </authorList>
    </citation>
    <scope>NUCLEOTIDE SEQUENCE [LARGE SCALE GENOMIC DNA]</scope>
    <source>
        <strain evidence="5">FP5</strain>
    </source>
</reference>
<dbReference type="Proteomes" id="UP000198897">
    <property type="component" value="Unassembled WGS sequence"/>
</dbReference>
<dbReference type="RefSeq" id="WP_089749548.1">
    <property type="nucleotide sequence ID" value="NZ_FOOG01000002.1"/>
</dbReference>
<keyword evidence="5" id="KW-1185">Reference proteome</keyword>
<dbReference type="AlphaFoldDB" id="A0A1I2JRH4"/>
<dbReference type="Pfam" id="PF03358">
    <property type="entry name" value="FMN_red"/>
    <property type="match status" value="1"/>
</dbReference>
<dbReference type="PANTHER" id="PTHR43278">
    <property type="entry name" value="NAD(P)H-DEPENDENT FMN-CONTAINING OXIDOREDUCTASE YWQN-RELATED"/>
    <property type="match status" value="1"/>
</dbReference>
<dbReference type="GO" id="GO:0016491">
    <property type="term" value="F:oxidoreductase activity"/>
    <property type="evidence" value="ECO:0007669"/>
    <property type="project" value="InterPro"/>
</dbReference>
<dbReference type="InterPro" id="IPR029039">
    <property type="entry name" value="Flavoprotein-like_sf"/>
</dbReference>
<dbReference type="SUPFAM" id="SSF52218">
    <property type="entry name" value="Flavoproteins"/>
    <property type="match status" value="1"/>
</dbReference>
<evidence type="ECO:0000313" key="5">
    <source>
        <dbReference type="Proteomes" id="UP000198897"/>
    </source>
</evidence>
<keyword evidence="2" id="KW-0288">FMN</keyword>
<organism evidence="4 5">
    <name type="scientific">Halobacillus alkaliphilus</name>
    <dbReference type="NCBI Taxonomy" id="396056"/>
    <lineage>
        <taxon>Bacteria</taxon>
        <taxon>Bacillati</taxon>
        <taxon>Bacillota</taxon>
        <taxon>Bacilli</taxon>
        <taxon>Bacillales</taxon>
        <taxon>Bacillaceae</taxon>
        <taxon>Halobacillus</taxon>
    </lineage>
</organism>
<dbReference type="OrthoDB" id="9805976at2"/>
<evidence type="ECO:0000256" key="2">
    <source>
        <dbReference type="ARBA" id="ARBA00022643"/>
    </source>
</evidence>
<accession>A0A1I2JRH4</accession>
<keyword evidence="1" id="KW-0285">Flavoprotein</keyword>
<name>A0A1I2JRH4_9BACI</name>
<feature type="domain" description="NADPH-dependent FMN reductase-like" evidence="3">
    <location>
        <begin position="1"/>
        <end position="123"/>
    </location>
</feature>
<evidence type="ECO:0000313" key="4">
    <source>
        <dbReference type="EMBL" id="SFF57372.1"/>
    </source>
</evidence>
<protein>
    <submittedName>
        <fullName evidence="4">Multimeric flavodoxin WrbA</fullName>
    </submittedName>
</protein>